<dbReference type="Proteomes" id="UP000245626">
    <property type="component" value="Unassembled WGS sequence"/>
</dbReference>
<evidence type="ECO:0000313" key="2">
    <source>
        <dbReference type="Proteomes" id="UP000245626"/>
    </source>
</evidence>
<name>A0ACD0NKY8_9BASI</name>
<accession>A0ACD0NKY8</accession>
<dbReference type="EMBL" id="KZ820994">
    <property type="protein sequence ID" value="PWN46488.1"/>
    <property type="molecule type" value="Genomic_DNA"/>
</dbReference>
<protein>
    <submittedName>
        <fullName evidence="1">Uncharacterized protein</fullName>
    </submittedName>
</protein>
<evidence type="ECO:0000313" key="1">
    <source>
        <dbReference type="EMBL" id="PWN46488.1"/>
    </source>
</evidence>
<organism evidence="1 2">
    <name type="scientific">Violaceomyces palustris</name>
    <dbReference type="NCBI Taxonomy" id="1673888"/>
    <lineage>
        <taxon>Eukaryota</taxon>
        <taxon>Fungi</taxon>
        <taxon>Dikarya</taxon>
        <taxon>Basidiomycota</taxon>
        <taxon>Ustilaginomycotina</taxon>
        <taxon>Ustilaginomycetes</taxon>
        <taxon>Violaceomycetales</taxon>
        <taxon>Violaceomycetaceae</taxon>
        <taxon>Violaceomyces</taxon>
    </lineage>
</organism>
<proteinExistence type="predicted"/>
<gene>
    <name evidence="1" type="ORF">IE53DRAFT_322880</name>
</gene>
<feature type="non-terminal residue" evidence="1">
    <location>
        <position position="1"/>
    </location>
</feature>
<sequence>EREDLVQKGILKDQHVAPALQAKLSELERSQLENKIGKSIASRPAPEQLRAQGILKE</sequence>
<keyword evidence="2" id="KW-1185">Reference proteome</keyword>
<reference evidence="1 2" key="1">
    <citation type="journal article" date="2018" name="Mol. Biol. Evol.">
        <title>Broad Genomic Sampling Reveals a Smut Pathogenic Ancestry of the Fungal Clade Ustilaginomycotina.</title>
        <authorList>
            <person name="Kijpornyongpan T."/>
            <person name="Mondo S.J."/>
            <person name="Barry K."/>
            <person name="Sandor L."/>
            <person name="Lee J."/>
            <person name="Lipzen A."/>
            <person name="Pangilinan J."/>
            <person name="LaButti K."/>
            <person name="Hainaut M."/>
            <person name="Henrissat B."/>
            <person name="Grigoriev I.V."/>
            <person name="Spatafora J.W."/>
            <person name="Aime M.C."/>
        </authorList>
    </citation>
    <scope>NUCLEOTIDE SEQUENCE [LARGE SCALE GENOMIC DNA]</scope>
    <source>
        <strain evidence="1 2">SA 807</strain>
    </source>
</reference>